<evidence type="ECO:0000313" key="2">
    <source>
        <dbReference type="EMBL" id="CPV33905.1"/>
    </source>
</evidence>
<dbReference type="NCBIfam" id="NF037996">
    <property type="entry name" value="B-4DMT"/>
    <property type="match status" value="1"/>
</dbReference>
<proteinExistence type="predicted"/>
<dbReference type="EMBL" id="CSWP01000001">
    <property type="protein sequence ID" value="CPV33905.1"/>
    <property type="molecule type" value="Genomic_DNA"/>
</dbReference>
<keyword evidence="1 2" id="KW-0812">Transmembrane</keyword>
<name>A0A0U0ZI39_9MYCO</name>
<feature type="transmembrane region" description="Helical" evidence="1">
    <location>
        <begin position="77"/>
        <end position="96"/>
    </location>
</feature>
<organism evidence="2 3">
    <name type="scientific">Mycobacteroides abscessus</name>
    <dbReference type="NCBI Taxonomy" id="36809"/>
    <lineage>
        <taxon>Bacteria</taxon>
        <taxon>Bacillati</taxon>
        <taxon>Actinomycetota</taxon>
        <taxon>Actinomycetes</taxon>
        <taxon>Mycobacteriales</taxon>
        <taxon>Mycobacteriaceae</taxon>
        <taxon>Mycobacteroides</taxon>
    </lineage>
</organism>
<dbReference type="AlphaFoldDB" id="A0A0U0ZI39"/>
<protein>
    <submittedName>
        <fullName evidence="2">Transmembrane protein</fullName>
    </submittedName>
</protein>
<accession>A0A0U0ZI39</accession>
<feature type="transmembrane region" description="Helical" evidence="1">
    <location>
        <begin position="156"/>
        <end position="178"/>
    </location>
</feature>
<evidence type="ECO:0000256" key="1">
    <source>
        <dbReference type="SAM" id="Phobius"/>
    </source>
</evidence>
<keyword evidence="1" id="KW-1133">Transmembrane helix</keyword>
<feature type="transmembrane region" description="Helical" evidence="1">
    <location>
        <begin position="50"/>
        <end position="71"/>
    </location>
</feature>
<evidence type="ECO:0000313" key="3">
    <source>
        <dbReference type="Proteomes" id="UP000045782"/>
    </source>
</evidence>
<sequence length="207" mass="22204">MFFAHAAHHCSQVSTLPRYADPMPEAQSAPLRASGSSATRALTAQWLTRGAVLAVLMVLVRVVQGLAISLWETHGTAINIVLVLVFLAAVTAWAVADGRGDAERNPDPDRREDLAMWWLLGGIFAGVVSGLVIWLISLFNDGIYAASILAELTTTAAFVALLVFVPAMAGVFTGRLLVDRKHKEHAALQQSDTDVFQAVQEVADATK</sequence>
<reference evidence="2 3" key="1">
    <citation type="submission" date="2015-03" db="EMBL/GenBank/DDBJ databases">
        <authorList>
            <person name="Murphy D."/>
        </authorList>
    </citation>
    <scope>NUCLEOTIDE SEQUENCE [LARGE SCALE GENOMIC DNA]</scope>
    <source>
        <strain evidence="2 3">PAP088</strain>
    </source>
</reference>
<dbReference type="InterPro" id="IPR047958">
    <property type="entry name" value="B-4DMT-like"/>
</dbReference>
<feature type="transmembrane region" description="Helical" evidence="1">
    <location>
        <begin position="117"/>
        <end position="136"/>
    </location>
</feature>
<keyword evidence="1" id="KW-0472">Membrane</keyword>
<gene>
    <name evidence="2" type="ORF">ERS075579_00501</name>
</gene>
<dbReference type="Proteomes" id="UP000045782">
    <property type="component" value="Unassembled WGS sequence"/>
</dbReference>